<evidence type="ECO:0000256" key="2">
    <source>
        <dbReference type="ARBA" id="ARBA00008300"/>
    </source>
</evidence>
<evidence type="ECO:0000256" key="7">
    <source>
        <dbReference type="ARBA" id="ARBA00039150"/>
    </source>
</evidence>
<dbReference type="Gene3D" id="3.40.50.1820">
    <property type="entry name" value="alpha/beta hydrolase"/>
    <property type="match status" value="1"/>
</dbReference>
<keyword evidence="9" id="KW-1185">Reference proteome</keyword>
<dbReference type="InterPro" id="IPR029058">
    <property type="entry name" value="AB_hydrolase_fold"/>
</dbReference>
<gene>
    <name evidence="10" type="primary">LDAH</name>
</gene>
<dbReference type="EC" id="3.1.1.13" evidence="7"/>
<dbReference type="PANTHER" id="PTHR13390">
    <property type="entry name" value="LIPASE"/>
    <property type="match status" value="1"/>
</dbReference>
<reference evidence="10" key="1">
    <citation type="submission" date="2025-08" db="UniProtKB">
        <authorList>
            <consortium name="RefSeq"/>
        </authorList>
    </citation>
    <scope>IDENTIFICATION</scope>
</reference>
<evidence type="ECO:0000256" key="6">
    <source>
        <dbReference type="ARBA" id="ARBA00031924"/>
    </source>
</evidence>
<evidence type="ECO:0000256" key="5">
    <source>
        <dbReference type="ARBA" id="ARBA00022801"/>
    </source>
</evidence>
<comment type="catalytic activity">
    <reaction evidence="8">
        <text>a cholesterol ester + H2O = cholesterol + a fatty acid + H(+)</text>
        <dbReference type="Rhea" id="RHEA:36403"/>
        <dbReference type="ChEBI" id="CHEBI:15377"/>
        <dbReference type="ChEBI" id="CHEBI:15378"/>
        <dbReference type="ChEBI" id="CHEBI:16113"/>
        <dbReference type="ChEBI" id="CHEBI:17002"/>
        <dbReference type="ChEBI" id="CHEBI:28868"/>
        <dbReference type="EC" id="3.1.1.13"/>
    </reaction>
    <physiologicalReaction direction="left-to-right" evidence="8">
        <dbReference type="Rhea" id="RHEA:36404"/>
    </physiologicalReaction>
</comment>
<dbReference type="Pfam" id="PF10230">
    <property type="entry name" value="LIDHydrolase"/>
    <property type="match status" value="1"/>
</dbReference>
<evidence type="ECO:0000313" key="10">
    <source>
        <dbReference type="RefSeq" id="XP_004696115.1"/>
    </source>
</evidence>
<accession>A0ABM0IB62</accession>
<name>A0ABM0IB62_ECHTE</name>
<dbReference type="Proteomes" id="UP000694863">
    <property type="component" value="Unplaced"/>
</dbReference>
<dbReference type="PANTHER" id="PTHR13390:SF0">
    <property type="entry name" value="LIPID DROPLET-ASSOCIATED HYDROLASE"/>
    <property type="match status" value="1"/>
</dbReference>
<dbReference type="GO" id="GO:0016787">
    <property type="term" value="F:hydrolase activity"/>
    <property type="evidence" value="ECO:0007669"/>
    <property type="project" value="UniProtKB-KW"/>
</dbReference>
<organism evidence="9 10">
    <name type="scientific">Echinops telfairi</name>
    <name type="common">Lesser hedgehog tenrec</name>
    <dbReference type="NCBI Taxonomy" id="9371"/>
    <lineage>
        <taxon>Eukaryota</taxon>
        <taxon>Metazoa</taxon>
        <taxon>Chordata</taxon>
        <taxon>Craniata</taxon>
        <taxon>Vertebrata</taxon>
        <taxon>Euteleostomi</taxon>
        <taxon>Mammalia</taxon>
        <taxon>Eutheria</taxon>
        <taxon>Afrotheria</taxon>
        <taxon>Tenrecidae</taxon>
        <taxon>Tenrecinae</taxon>
        <taxon>Echinops</taxon>
    </lineage>
</organism>
<keyword evidence="5 10" id="KW-0378">Hydrolase</keyword>
<protein>
    <recommendedName>
        <fullName evidence="3">Lipid droplet-associated hydrolase</fullName>
        <ecNumber evidence="7">3.1.1.13</ecNumber>
    </recommendedName>
    <alternativeName>
        <fullName evidence="6">Lipid droplet-associated serine hydrolase</fullName>
    </alternativeName>
</protein>
<proteinExistence type="inferred from homology"/>
<dbReference type="SUPFAM" id="SSF53474">
    <property type="entry name" value="alpha/beta-Hydrolases"/>
    <property type="match status" value="1"/>
</dbReference>
<dbReference type="RefSeq" id="XP_004696115.1">
    <property type="nucleotide sequence ID" value="XM_004696058.2"/>
</dbReference>
<keyword evidence="4" id="KW-0551">Lipid droplet</keyword>
<evidence type="ECO:0000313" key="9">
    <source>
        <dbReference type="Proteomes" id="UP000694863"/>
    </source>
</evidence>
<evidence type="ECO:0000256" key="4">
    <source>
        <dbReference type="ARBA" id="ARBA00022677"/>
    </source>
</evidence>
<evidence type="ECO:0000256" key="3">
    <source>
        <dbReference type="ARBA" id="ARBA00019242"/>
    </source>
</evidence>
<dbReference type="InterPro" id="IPR019363">
    <property type="entry name" value="LDAH"/>
</dbReference>
<comment type="subcellular location">
    <subcellularLocation>
        <location evidence="1">Lipid droplet</location>
    </subcellularLocation>
</comment>
<evidence type="ECO:0000256" key="8">
    <source>
        <dbReference type="ARBA" id="ARBA00049527"/>
    </source>
</evidence>
<sequence>MDSEIKEEVPVQEKVVLSGGVETLLLQCGPWTDLFSDQGASRPKVLILIIPGNPSFISFYLTFAKALFSLINGRFPVWTVSHAGHSYIPKDKKILGASDDSSAQKIKDIYGLCGQTEHKLAFLRTHVPKEMKLVLIGHSVGCYISLQMLRRAPELPVIRSLMLFPTIERMAETPKGKFVTPLLCWLQYVLRVLCYILFKPIPEFIKSFLVRFMLKVNNLPKECFSLSLLEPFCLANAVYLGAQEMEQIVKRDDEIIKKHLSKLTFYYGTIDHWCPIEFYNDLKKDFPEGDIRLCEKKMRHDFILRWSQEMAELVADWLKADLSKI</sequence>
<dbReference type="GeneID" id="101652754"/>
<comment type="similarity">
    <text evidence="2">Belongs to the AB hydrolase superfamily. LDAH family.</text>
</comment>
<evidence type="ECO:0000256" key="1">
    <source>
        <dbReference type="ARBA" id="ARBA00004502"/>
    </source>
</evidence>